<dbReference type="NCBIfam" id="TIGR01179">
    <property type="entry name" value="galE"/>
    <property type="match status" value="1"/>
</dbReference>
<reference evidence="13 14" key="1">
    <citation type="submission" date="2019-07" db="EMBL/GenBank/DDBJ databases">
        <title>Genomic Encyclopedia of Type Strains, Phase I: the one thousand microbial genomes (KMG-I) project.</title>
        <authorList>
            <person name="Kyrpides N."/>
        </authorList>
    </citation>
    <scope>NUCLEOTIDE SEQUENCE [LARGE SCALE GENOMIC DNA]</scope>
    <source>
        <strain evidence="13 14">DSM 6562</strain>
    </source>
</reference>
<comment type="similarity">
    <text evidence="4 11">Belongs to the NAD(P)-dependent epimerase/dehydratase family.</text>
</comment>
<evidence type="ECO:0000256" key="9">
    <source>
        <dbReference type="ARBA" id="ARBA00023235"/>
    </source>
</evidence>
<evidence type="ECO:0000256" key="7">
    <source>
        <dbReference type="ARBA" id="ARBA00023027"/>
    </source>
</evidence>
<comment type="subunit">
    <text evidence="11">Homodimer.</text>
</comment>
<proteinExistence type="inferred from homology"/>
<evidence type="ECO:0000256" key="4">
    <source>
        <dbReference type="ARBA" id="ARBA00007637"/>
    </source>
</evidence>
<keyword evidence="9 11" id="KW-0413">Isomerase</keyword>
<dbReference type="SUPFAM" id="SSF51735">
    <property type="entry name" value="NAD(P)-binding Rossmann-fold domains"/>
    <property type="match status" value="1"/>
</dbReference>
<dbReference type="AlphaFoldDB" id="A0A5S4ZQ45"/>
<protein>
    <recommendedName>
        <fullName evidence="6 11">UDP-glucose 4-epimerase</fullName>
        <ecNumber evidence="5 11">5.1.3.2</ecNumber>
    </recommendedName>
</protein>
<dbReference type="EC" id="5.1.3.2" evidence="5 11"/>
<evidence type="ECO:0000256" key="5">
    <source>
        <dbReference type="ARBA" id="ARBA00013189"/>
    </source>
</evidence>
<evidence type="ECO:0000256" key="6">
    <source>
        <dbReference type="ARBA" id="ARBA00018569"/>
    </source>
</evidence>
<evidence type="ECO:0000259" key="12">
    <source>
        <dbReference type="Pfam" id="PF01370"/>
    </source>
</evidence>
<evidence type="ECO:0000256" key="2">
    <source>
        <dbReference type="ARBA" id="ARBA00001911"/>
    </source>
</evidence>
<comment type="caution">
    <text evidence="13">The sequence shown here is derived from an EMBL/GenBank/DDBJ whole genome shotgun (WGS) entry which is preliminary data.</text>
</comment>
<dbReference type="InterPro" id="IPR005886">
    <property type="entry name" value="UDP_G4E"/>
</dbReference>
<keyword evidence="8" id="KW-0299">Galactose metabolism</keyword>
<keyword evidence="7 11" id="KW-0520">NAD</keyword>
<dbReference type="GO" id="GO:0003978">
    <property type="term" value="F:UDP-glucose 4-epimerase activity"/>
    <property type="evidence" value="ECO:0007669"/>
    <property type="project" value="UniProtKB-UniRule"/>
</dbReference>
<organism evidence="13 14">
    <name type="scientific">Desulfallas thermosapovorans DSM 6562</name>
    <dbReference type="NCBI Taxonomy" id="1121431"/>
    <lineage>
        <taxon>Bacteria</taxon>
        <taxon>Bacillati</taxon>
        <taxon>Bacillota</taxon>
        <taxon>Clostridia</taxon>
        <taxon>Eubacteriales</taxon>
        <taxon>Desulfallaceae</taxon>
        <taxon>Desulfallas</taxon>
    </lineage>
</organism>
<keyword evidence="10 11" id="KW-0119">Carbohydrate metabolism</keyword>
<evidence type="ECO:0000313" key="14">
    <source>
        <dbReference type="Proteomes" id="UP000323166"/>
    </source>
</evidence>
<dbReference type="PANTHER" id="PTHR43725">
    <property type="entry name" value="UDP-GLUCOSE 4-EPIMERASE"/>
    <property type="match status" value="1"/>
</dbReference>
<comment type="cofactor">
    <cofactor evidence="2 11">
        <name>NAD(+)</name>
        <dbReference type="ChEBI" id="CHEBI:57540"/>
    </cofactor>
</comment>
<dbReference type="Gene3D" id="3.90.25.10">
    <property type="entry name" value="UDP-galactose 4-epimerase, domain 1"/>
    <property type="match status" value="1"/>
</dbReference>
<comment type="pathway">
    <text evidence="3 11">Carbohydrate metabolism; galactose metabolism.</text>
</comment>
<dbReference type="EMBL" id="VNHM01000012">
    <property type="protein sequence ID" value="TYO94714.1"/>
    <property type="molecule type" value="Genomic_DNA"/>
</dbReference>
<evidence type="ECO:0000256" key="3">
    <source>
        <dbReference type="ARBA" id="ARBA00004947"/>
    </source>
</evidence>
<evidence type="ECO:0000256" key="10">
    <source>
        <dbReference type="ARBA" id="ARBA00023277"/>
    </source>
</evidence>
<dbReference type="CDD" id="cd05247">
    <property type="entry name" value="UDP_G4E_1_SDR_e"/>
    <property type="match status" value="1"/>
</dbReference>
<comment type="catalytic activity">
    <reaction evidence="1 11">
        <text>UDP-alpha-D-glucose = UDP-alpha-D-galactose</text>
        <dbReference type="Rhea" id="RHEA:22168"/>
        <dbReference type="ChEBI" id="CHEBI:58885"/>
        <dbReference type="ChEBI" id="CHEBI:66914"/>
        <dbReference type="EC" id="5.1.3.2"/>
    </reaction>
</comment>
<evidence type="ECO:0000256" key="1">
    <source>
        <dbReference type="ARBA" id="ARBA00000083"/>
    </source>
</evidence>
<dbReference type="GO" id="GO:0033499">
    <property type="term" value="P:galactose catabolic process via UDP-galactose, Leloir pathway"/>
    <property type="evidence" value="ECO:0007669"/>
    <property type="project" value="TreeGrafter"/>
</dbReference>
<name>A0A5S4ZQ45_9FIRM</name>
<dbReference type="UniPathway" id="UPA00214"/>
<evidence type="ECO:0000256" key="11">
    <source>
        <dbReference type="RuleBase" id="RU366046"/>
    </source>
</evidence>
<dbReference type="PANTHER" id="PTHR43725:SF53">
    <property type="entry name" value="UDP-ARABINOSE 4-EPIMERASE 1"/>
    <property type="match status" value="1"/>
</dbReference>
<keyword evidence="14" id="KW-1185">Reference proteome</keyword>
<evidence type="ECO:0000256" key="8">
    <source>
        <dbReference type="ARBA" id="ARBA00023144"/>
    </source>
</evidence>
<accession>A0A5S4ZQ45</accession>
<dbReference type="Proteomes" id="UP000323166">
    <property type="component" value="Unassembled WGS sequence"/>
</dbReference>
<gene>
    <name evidence="13" type="ORF">LX24_02183</name>
</gene>
<dbReference type="Gene3D" id="3.40.50.720">
    <property type="entry name" value="NAD(P)-binding Rossmann-like Domain"/>
    <property type="match status" value="1"/>
</dbReference>
<dbReference type="InterPro" id="IPR001509">
    <property type="entry name" value="Epimerase_deHydtase"/>
</dbReference>
<dbReference type="InterPro" id="IPR036291">
    <property type="entry name" value="NAD(P)-bd_dom_sf"/>
</dbReference>
<sequence length="336" mass="36892">MFMMNVLVTGGAGYIGSHVVKELLKRDYLVVTLDNLSKGHRDAVTGGVFVQGDCGDSVLVGELVKQYRINAVVHLAADSLVGESMTRPDKYCRNNLSNGVEFLTALVQAGVRQFILSSTAAVYGEPEYTPIDEAHTTRPINVYGGTKLMLEQILNWYEQAFGLRYVALRYFNAAGADPEGNIGEDHDPETHLIPLIMQAALGKRDKITIYGTDYPTPDGTCLRDYIHVSDLAVAHILALQALEAGAASAVYNLGNERGHSVREVVDAVRRVTGQDFTVEEGPHREGDPAVLVASSRKIKECLNWQPRYGELEDIIRTAWAWHSSHPGGYPKNKPGR</sequence>
<feature type="domain" description="NAD-dependent epimerase/dehydratase" evidence="12">
    <location>
        <begin position="6"/>
        <end position="254"/>
    </location>
</feature>
<evidence type="ECO:0000313" key="13">
    <source>
        <dbReference type="EMBL" id="TYO94714.1"/>
    </source>
</evidence>
<dbReference type="Pfam" id="PF01370">
    <property type="entry name" value="Epimerase"/>
    <property type="match status" value="1"/>
</dbReference>